<organism evidence="2 3">
    <name type="scientific">Pleurodeles waltl</name>
    <name type="common">Iberian ribbed newt</name>
    <dbReference type="NCBI Taxonomy" id="8319"/>
    <lineage>
        <taxon>Eukaryota</taxon>
        <taxon>Metazoa</taxon>
        <taxon>Chordata</taxon>
        <taxon>Craniata</taxon>
        <taxon>Vertebrata</taxon>
        <taxon>Euteleostomi</taxon>
        <taxon>Amphibia</taxon>
        <taxon>Batrachia</taxon>
        <taxon>Caudata</taxon>
        <taxon>Salamandroidea</taxon>
        <taxon>Salamandridae</taxon>
        <taxon>Pleurodelinae</taxon>
        <taxon>Pleurodeles</taxon>
    </lineage>
</organism>
<name>A0AAV7WPU0_PLEWA</name>
<feature type="compositionally biased region" description="Polar residues" evidence="1">
    <location>
        <begin position="1"/>
        <end position="16"/>
    </location>
</feature>
<sequence>MSVRQCSRLSMNQAQEASKWRLPRRVHGEKDGLPGSLGNEDAGTALENPDIRVPSGTKREDGLHGERRRRTRRDQEGRRTTKTTRTGKRRRTTDGGTGTAWFPQKQPTRKGQEGTEIRSQTATP</sequence>
<feature type="region of interest" description="Disordered" evidence="1">
    <location>
        <begin position="1"/>
        <end position="124"/>
    </location>
</feature>
<dbReference type="Proteomes" id="UP001066276">
    <property type="component" value="Chromosome 1_1"/>
</dbReference>
<evidence type="ECO:0000256" key="1">
    <source>
        <dbReference type="SAM" id="MobiDB-lite"/>
    </source>
</evidence>
<dbReference type="AlphaFoldDB" id="A0AAV7WPU0"/>
<comment type="caution">
    <text evidence="2">The sequence shown here is derived from an EMBL/GenBank/DDBJ whole genome shotgun (WGS) entry which is preliminary data.</text>
</comment>
<keyword evidence="3" id="KW-1185">Reference proteome</keyword>
<gene>
    <name evidence="2" type="ORF">NDU88_003700</name>
</gene>
<evidence type="ECO:0000313" key="3">
    <source>
        <dbReference type="Proteomes" id="UP001066276"/>
    </source>
</evidence>
<proteinExistence type="predicted"/>
<reference evidence="2" key="1">
    <citation type="journal article" date="2022" name="bioRxiv">
        <title>Sequencing and chromosome-scale assembly of the giantPleurodeles waltlgenome.</title>
        <authorList>
            <person name="Brown T."/>
            <person name="Elewa A."/>
            <person name="Iarovenko S."/>
            <person name="Subramanian E."/>
            <person name="Araus A.J."/>
            <person name="Petzold A."/>
            <person name="Susuki M."/>
            <person name="Suzuki K.-i.T."/>
            <person name="Hayashi T."/>
            <person name="Toyoda A."/>
            <person name="Oliveira C."/>
            <person name="Osipova E."/>
            <person name="Leigh N.D."/>
            <person name="Simon A."/>
            <person name="Yun M.H."/>
        </authorList>
    </citation>
    <scope>NUCLEOTIDE SEQUENCE</scope>
    <source>
        <strain evidence="2">20211129_DDA</strain>
        <tissue evidence="2">Liver</tissue>
    </source>
</reference>
<evidence type="ECO:0000313" key="2">
    <source>
        <dbReference type="EMBL" id="KAJ1216094.1"/>
    </source>
</evidence>
<dbReference type="EMBL" id="JANPWB010000001">
    <property type="protein sequence ID" value="KAJ1216094.1"/>
    <property type="molecule type" value="Genomic_DNA"/>
</dbReference>
<protein>
    <submittedName>
        <fullName evidence="2">Uncharacterized protein</fullName>
    </submittedName>
</protein>
<accession>A0AAV7WPU0</accession>
<feature type="compositionally biased region" description="Basic residues" evidence="1">
    <location>
        <begin position="80"/>
        <end position="91"/>
    </location>
</feature>